<reference evidence="2" key="1">
    <citation type="journal article" date="2019" name="Int. J. Syst. Evol. Microbiol.">
        <title>The Global Catalogue of Microorganisms (GCM) 10K type strain sequencing project: providing services to taxonomists for standard genome sequencing and annotation.</title>
        <authorList>
            <consortium name="The Broad Institute Genomics Platform"/>
            <consortium name="The Broad Institute Genome Sequencing Center for Infectious Disease"/>
            <person name="Wu L."/>
            <person name="Ma J."/>
        </authorList>
    </citation>
    <scope>NUCLEOTIDE SEQUENCE [LARGE SCALE GENOMIC DNA]</scope>
    <source>
        <strain evidence="2">2902at01</strain>
    </source>
</reference>
<proteinExistence type="predicted"/>
<dbReference type="Proteomes" id="UP001595868">
    <property type="component" value="Unassembled WGS sequence"/>
</dbReference>
<gene>
    <name evidence="1" type="ORF">ACFOX0_21285</name>
</gene>
<dbReference type="EMBL" id="JBHSBN010000015">
    <property type="protein sequence ID" value="MFC4108455.1"/>
    <property type="molecule type" value="Genomic_DNA"/>
</dbReference>
<evidence type="ECO:0000313" key="1">
    <source>
        <dbReference type="EMBL" id="MFC4108455.1"/>
    </source>
</evidence>
<keyword evidence="2" id="KW-1185">Reference proteome</keyword>
<protein>
    <submittedName>
        <fullName evidence="1">Uncharacterized protein</fullName>
    </submittedName>
</protein>
<sequence>MIIEFELRPAPRPTGRHLQPNDMEVRLRAAQLRELIDRILARPSTAIDETDMDALGEGTALLSKSVLRASLLNELRPQYEAHALPAAIPQERCAA</sequence>
<name>A0ABV8KRD3_9ACTN</name>
<comment type="caution">
    <text evidence="1">The sequence shown here is derived from an EMBL/GenBank/DDBJ whole genome shotgun (WGS) entry which is preliminary data.</text>
</comment>
<accession>A0ABV8KRD3</accession>
<dbReference type="RefSeq" id="WP_377548718.1">
    <property type="nucleotide sequence ID" value="NZ_JBHSBN010000015.1"/>
</dbReference>
<evidence type="ECO:0000313" key="2">
    <source>
        <dbReference type="Proteomes" id="UP001595868"/>
    </source>
</evidence>
<organism evidence="1 2">
    <name type="scientific">Micromonospora zhanjiangensis</name>
    <dbReference type="NCBI Taxonomy" id="1522057"/>
    <lineage>
        <taxon>Bacteria</taxon>
        <taxon>Bacillati</taxon>
        <taxon>Actinomycetota</taxon>
        <taxon>Actinomycetes</taxon>
        <taxon>Micromonosporales</taxon>
        <taxon>Micromonosporaceae</taxon>
        <taxon>Micromonospora</taxon>
    </lineage>
</organism>